<evidence type="ECO:0008006" key="3">
    <source>
        <dbReference type="Google" id="ProtNLM"/>
    </source>
</evidence>
<dbReference type="AlphaFoldDB" id="A0ABC8AR46"/>
<name>A0ABC8AR46_9NOCA</name>
<dbReference type="Proteomes" id="UP000180166">
    <property type="component" value="Chromosome"/>
</dbReference>
<protein>
    <recommendedName>
        <fullName evidence="3">DUF4192 domain-containing protein</fullName>
    </recommendedName>
</protein>
<dbReference type="RefSeq" id="WP_071343764.1">
    <property type="nucleotide sequence ID" value="NZ_CP017839.1"/>
</dbReference>
<dbReference type="InterPro" id="IPR025447">
    <property type="entry name" value="DUF4192"/>
</dbReference>
<accession>A0ABC8AR46</accession>
<evidence type="ECO:0000313" key="2">
    <source>
        <dbReference type="Proteomes" id="UP000180166"/>
    </source>
</evidence>
<organism evidence="1 2">
    <name type="scientific">Nocardia seriolae</name>
    <dbReference type="NCBI Taxonomy" id="37332"/>
    <lineage>
        <taxon>Bacteria</taxon>
        <taxon>Bacillati</taxon>
        <taxon>Actinomycetota</taxon>
        <taxon>Actinomycetes</taxon>
        <taxon>Mycobacteriales</taxon>
        <taxon>Nocardiaceae</taxon>
        <taxon>Nocardia</taxon>
    </lineage>
</organism>
<proteinExistence type="predicted"/>
<evidence type="ECO:0000313" key="1">
    <source>
        <dbReference type="EMBL" id="APA96660.1"/>
    </source>
</evidence>
<sequence>MSDEFDLPVSADLAVDIIGDLIAALPAMIGFVPYRSLVVVALMRSSQPASHTIGVVSRLDLPRPGDRSDAEAATRMARLCSDSNAVAALAFIVDDRMPVPSPDRPTGTGYRPLHDALEQQLAACDIAFVGTWCVREIAAGGLWWSLSQARQTGIVPDPAASPVAVQRVLQASALYRRRSEVVDVVAIDTTSRDQVAQLLDEVAAEAHQRFVRALRIDNPDAYTRMALWRVMAVLKRAGDLGPYSPRDLAEVAVALRDSTVRDALFGVPNGSYCAVAERLWTMLTRALSGPDRAGAATMLAFHAYLRGDGVLAGVALDAALAADPEYRMAFILDYALRTAMHPDRLQRVVRSGVGIAADLRVDIGAAQPDSARAVDR</sequence>
<reference evidence="1 2" key="1">
    <citation type="submission" date="2016-10" db="EMBL/GenBank/DDBJ databases">
        <title>Genome sequence of Nocardia seriolae strain EM150506, isolated from Anguila japonica.</title>
        <authorList>
            <person name="Han H.-J."/>
        </authorList>
    </citation>
    <scope>NUCLEOTIDE SEQUENCE [LARGE SCALE GENOMIC DNA]</scope>
    <source>
        <strain evidence="1 2">EM150506</strain>
    </source>
</reference>
<dbReference type="KEGG" id="nsr:NS506_02598"/>
<gene>
    <name evidence="1" type="ORF">NS506_02598</name>
</gene>
<dbReference type="Pfam" id="PF13830">
    <property type="entry name" value="DUF4192"/>
    <property type="match status" value="1"/>
</dbReference>
<dbReference type="EMBL" id="CP017839">
    <property type="protein sequence ID" value="APA96660.1"/>
    <property type="molecule type" value="Genomic_DNA"/>
</dbReference>